<reference evidence="1 2" key="1">
    <citation type="journal article" date="2018" name="Front. Plant Sci.">
        <title>Red Clover (Trifolium pratense) and Zigzag Clover (T. medium) - A Picture of Genomic Similarities and Differences.</title>
        <authorList>
            <person name="Dluhosova J."/>
            <person name="Istvanek J."/>
            <person name="Nedelnik J."/>
            <person name="Repkova J."/>
        </authorList>
    </citation>
    <scope>NUCLEOTIDE SEQUENCE [LARGE SCALE GENOMIC DNA]</scope>
    <source>
        <strain evidence="2">cv. 10/8</strain>
        <tissue evidence="1">Leaf</tissue>
    </source>
</reference>
<evidence type="ECO:0000313" key="2">
    <source>
        <dbReference type="Proteomes" id="UP000265520"/>
    </source>
</evidence>
<feature type="non-terminal residue" evidence="1">
    <location>
        <position position="1"/>
    </location>
</feature>
<keyword evidence="2" id="KW-1185">Reference proteome</keyword>
<evidence type="ECO:0000313" key="1">
    <source>
        <dbReference type="EMBL" id="MCI65762.1"/>
    </source>
</evidence>
<comment type="caution">
    <text evidence="1">The sequence shown here is derived from an EMBL/GenBank/DDBJ whole genome shotgun (WGS) entry which is preliminary data.</text>
</comment>
<name>A0A392TXC9_9FABA</name>
<dbReference type="EMBL" id="LXQA010681918">
    <property type="protein sequence ID" value="MCI65762.1"/>
    <property type="molecule type" value="Genomic_DNA"/>
</dbReference>
<protein>
    <submittedName>
        <fullName evidence="1">Uncharacterized protein</fullName>
    </submittedName>
</protein>
<accession>A0A392TXC9</accession>
<proteinExistence type="predicted"/>
<sequence length="18" mass="1755">VKIEDEGYGGGGGGSLEM</sequence>
<organism evidence="1 2">
    <name type="scientific">Trifolium medium</name>
    <dbReference type="NCBI Taxonomy" id="97028"/>
    <lineage>
        <taxon>Eukaryota</taxon>
        <taxon>Viridiplantae</taxon>
        <taxon>Streptophyta</taxon>
        <taxon>Embryophyta</taxon>
        <taxon>Tracheophyta</taxon>
        <taxon>Spermatophyta</taxon>
        <taxon>Magnoliopsida</taxon>
        <taxon>eudicotyledons</taxon>
        <taxon>Gunneridae</taxon>
        <taxon>Pentapetalae</taxon>
        <taxon>rosids</taxon>
        <taxon>fabids</taxon>
        <taxon>Fabales</taxon>
        <taxon>Fabaceae</taxon>
        <taxon>Papilionoideae</taxon>
        <taxon>50 kb inversion clade</taxon>
        <taxon>NPAAA clade</taxon>
        <taxon>Hologalegina</taxon>
        <taxon>IRL clade</taxon>
        <taxon>Trifolieae</taxon>
        <taxon>Trifolium</taxon>
    </lineage>
</organism>
<dbReference type="AlphaFoldDB" id="A0A392TXC9"/>
<dbReference type="Proteomes" id="UP000265520">
    <property type="component" value="Unassembled WGS sequence"/>
</dbReference>